<reference evidence="3" key="1">
    <citation type="journal article" date="2020" name="BMC Genomics">
        <title>Correction to: Identification and distribution of gene clusters required for synthesis of sphingolipid metabolism inhibitors in diverse species of the filamentous fungus Fusarium.</title>
        <authorList>
            <person name="Kim H.S."/>
            <person name="Lohmar J.M."/>
            <person name="Busman M."/>
            <person name="Brown D.W."/>
            <person name="Naumann T.A."/>
            <person name="Divon H.H."/>
            <person name="Lysoe E."/>
            <person name="Uhlig S."/>
            <person name="Proctor R.H."/>
        </authorList>
    </citation>
    <scope>NUCLEOTIDE SEQUENCE</scope>
    <source>
        <strain evidence="3">NRRL 20472</strain>
    </source>
</reference>
<accession>A0A8H4WTN2</accession>
<comment type="caution">
    <text evidence="3">The sequence shown here is derived from an EMBL/GenBank/DDBJ whole genome shotgun (WGS) entry which is preliminary data.</text>
</comment>
<keyword evidence="4" id="KW-1185">Reference proteome</keyword>
<feature type="domain" description="HNH nuclease" evidence="2">
    <location>
        <begin position="26"/>
        <end position="108"/>
    </location>
</feature>
<feature type="region of interest" description="Disordered" evidence="1">
    <location>
        <begin position="165"/>
        <end position="255"/>
    </location>
</feature>
<reference evidence="3" key="2">
    <citation type="submission" date="2020-05" db="EMBL/GenBank/DDBJ databases">
        <authorList>
            <person name="Kim H.-S."/>
            <person name="Proctor R.H."/>
            <person name="Brown D.W."/>
        </authorList>
    </citation>
    <scope>NUCLEOTIDE SEQUENCE</scope>
    <source>
        <strain evidence="3">NRRL 20472</strain>
    </source>
</reference>
<evidence type="ECO:0000313" key="4">
    <source>
        <dbReference type="Proteomes" id="UP000622797"/>
    </source>
</evidence>
<dbReference type="OrthoDB" id="2142759at2759"/>
<proteinExistence type="predicted"/>
<dbReference type="Pfam" id="PF13391">
    <property type="entry name" value="HNH_2"/>
    <property type="match status" value="1"/>
</dbReference>
<sequence length="284" mass="32172">MSIDYNGAKKVMDNFRNSILVYSSCCAISGLGESWCQTPLVGPALQACHIVPQNHYHLYPDYSAQSLNDEENKRRSHHAWRQTWSAKNGILLMSHLHEAFDSRLVSINPETRRIRAFVPYNILTPYNGQEAILPDNVDVEALRHHYDMCCVENMGAEMPMVESVPTRLATSGTASPFSARTDLPATPDLGTEAPTRHDPVKRPRSSQHDQPQSGNGERENDDETVREPGQESKRRRLDDIVVKDESSPEPEWGQEDVVDSYITPLNSRQFLADVNWALRRYILS</sequence>
<feature type="compositionally biased region" description="Polar residues" evidence="1">
    <location>
        <begin position="168"/>
        <end position="178"/>
    </location>
</feature>
<evidence type="ECO:0000313" key="3">
    <source>
        <dbReference type="EMBL" id="KAF4950358.1"/>
    </source>
</evidence>
<gene>
    <name evidence="3" type="ORF">FSARC_13222</name>
</gene>
<organism evidence="3 4">
    <name type="scientific">Fusarium sarcochroum</name>
    <dbReference type="NCBI Taxonomy" id="1208366"/>
    <lineage>
        <taxon>Eukaryota</taxon>
        <taxon>Fungi</taxon>
        <taxon>Dikarya</taxon>
        <taxon>Ascomycota</taxon>
        <taxon>Pezizomycotina</taxon>
        <taxon>Sordariomycetes</taxon>
        <taxon>Hypocreomycetidae</taxon>
        <taxon>Hypocreales</taxon>
        <taxon>Nectriaceae</taxon>
        <taxon>Fusarium</taxon>
        <taxon>Fusarium lateritium species complex</taxon>
    </lineage>
</organism>
<protein>
    <recommendedName>
        <fullName evidence="2">HNH nuclease domain-containing protein</fullName>
    </recommendedName>
</protein>
<evidence type="ECO:0000256" key="1">
    <source>
        <dbReference type="SAM" id="MobiDB-lite"/>
    </source>
</evidence>
<dbReference type="InterPro" id="IPR003615">
    <property type="entry name" value="HNH_nuc"/>
</dbReference>
<feature type="compositionally biased region" description="Basic and acidic residues" evidence="1">
    <location>
        <begin position="223"/>
        <end position="246"/>
    </location>
</feature>
<dbReference type="AlphaFoldDB" id="A0A8H4WTN2"/>
<dbReference type="EMBL" id="JABEXW010000971">
    <property type="protein sequence ID" value="KAF4950358.1"/>
    <property type="molecule type" value="Genomic_DNA"/>
</dbReference>
<name>A0A8H4WTN2_9HYPO</name>
<dbReference type="Proteomes" id="UP000622797">
    <property type="component" value="Unassembled WGS sequence"/>
</dbReference>
<evidence type="ECO:0000259" key="2">
    <source>
        <dbReference type="Pfam" id="PF13391"/>
    </source>
</evidence>